<proteinExistence type="predicted"/>
<dbReference type="InterPro" id="IPR009875">
    <property type="entry name" value="PilZ_domain"/>
</dbReference>
<dbReference type="KEGG" id="nkf:Nkreftii_003411"/>
<dbReference type="Pfam" id="PF07238">
    <property type="entry name" value="PilZ"/>
    <property type="match status" value="1"/>
</dbReference>
<dbReference type="SUPFAM" id="SSF141371">
    <property type="entry name" value="PilZ domain-like"/>
    <property type="match status" value="1"/>
</dbReference>
<organism evidence="2 3">
    <name type="scientific">Candidatus Nitrospira kreftii</name>
    <dbReference type="NCBI Taxonomy" id="2652173"/>
    <lineage>
        <taxon>Bacteria</taxon>
        <taxon>Pseudomonadati</taxon>
        <taxon>Nitrospirota</taxon>
        <taxon>Nitrospiria</taxon>
        <taxon>Nitrospirales</taxon>
        <taxon>Nitrospiraceae</taxon>
        <taxon>Nitrospira</taxon>
    </lineage>
</organism>
<evidence type="ECO:0000313" key="2">
    <source>
        <dbReference type="EMBL" id="QPD05637.1"/>
    </source>
</evidence>
<feature type="domain" description="PilZ" evidence="1">
    <location>
        <begin position="14"/>
        <end position="120"/>
    </location>
</feature>
<accession>A0A7S8FGX0</accession>
<dbReference type="Gene3D" id="2.40.10.220">
    <property type="entry name" value="predicted glycosyltransferase like domains"/>
    <property type="match status" value="1"/>
</dbReference>
<reference evidence="2 3" key="1">
    <citation type="journal article" date="2020" name="ISME J.">
        <title>Enrichment and physiological characterization of a novel comammox Nitrospira indicates ammonium inhibition of complete nitrification.</title>
        <authorList>
            <person name="Sakoula D."/>
            <person name="Koch H."/>
            <person name="Frank J."/>
            <person name="Jetten M.S.M."/>
            <person name="van Kessel M.A.H.J."/>
            <person name="Lucker S."/>
        </authorList>
    </citation>
    <scope>NUCLEOTIDE SEQUENCE [LARGE SCALE GENOMIC DNA]</scope>
    <source>
        <strain evidence="2">Comreactor17</strain>
    </source>
</reference>
<dbReference type="AlphaFoldDB" id="A0A7S8FGX0"/>
<evidence type="ECO:0000259" key="1">
    <source>
        <dbReference type="Pfam" id="PF07238"/>
    </source>
</evidence>
<name>A0A7S8FGX0_9BACT</name>
<protein>
    <recommendedName>
        <fullName evidence="1">PilZ domain-containing protein</fullName>
    </recommendedName>
</protein>
<gene>
    <name evidence="2" type="ORF">Nkreftii_003411</name>
</gene>
<dbReference type="EMBL" id="CP047423">
    <property type="protein sequence ID" value="QPD05637.1"/>
    <property type="molecule type" value="Genomic_DNA"/>
</dbReference>
<dbReference type="Proteomes" id="UP000593737">
    <property type="component" value="Chromosome"/>
</dbReference>
<evidence type="ECO:0000313" key="3">
    <source>
        <dbReference type="Proteomes" id="UP000593737"/>
    </source>
</evidence>
<dbReference type="GO" id="GO:0035438">
    <property type="term" value="F:cyclic-di-GMP binding"/>
    <property type="evidence" value="ECO:0007669"/>
    <property type="project" value="InterPro"/>
</dbReference>
<sequence length="132" mass="14814">MSADGPAPPPTGRERRDYYRITVTLPIRLQPETDMTEGTTTEKSVNLSAGGIGLVVNTPYQANEVLACTLLLPDQEPFTASIEVLRVDSLPSPPNTYRLHARFIRLTSAEREMLVRWILQLQRAHLNKHYSA</sequence>